<feature type="disulfide bond" description="Redox-active" evidence="2">
    <location>
        <begin position="10"/>
        <end position="13"/>
    </location>
</feature>
<evidence type="ECO:0000313" key="5">
    <source>
        <dbReference type="Proteomes" id="UP000824014"/>
    </source>
</evidence>
<dbReference type="InterPro" id="IPR036249">
    <property type="entry name" value="Thioredoxin-like_sf"/>
</dbReference>
<feature type="domain" description="Thioredoxin-like fold" evidence="3">
    <location>
        <begin position="1"/>
        <end position="75"/>
    </location>
</feature>
<proteinExistence type="predicted"/>
<dbReference type="Proteomes" id="UP000824014">
    <property type="component" value="Unassembled WGS sequence"/>
</dbReference>
<dbReference type="EMBL" id="DXCC01000015">
    <property type="protein sequence ID" value="HIZ15241.1"/>
    <property type="molecule type" value="Genomic_DNA"/>
</dbReference>
<organism evidence="4 5">
    <name type="scientific">Candidatus Tidjanibacter faecipullorum</name>
    <dbReference type="NCBI Taxonomy" id="2838766"/>
    <lineage>
        <taxon>Bacteria</taxon>
        <taxon>Pseudomonadati</taxon>
        <taxon>Bacteroidota</taxon>
        <taxon>Bacteroidia</taxon>
        <taxon>Bacteroidales</taxon>
        <taxon>Rikenellaceae</taxon>
        <taxon>Tidjanibacter</taxon>
    </lineage>
</organism>
<dbReference type="SUPFAM" id="SSF52833">
    <property type="entry name" value="Thioredoxin-like"/>
    <property type="match status" value="1"/>
</dbReference>
<evidence type="ECO:0000256" key="1">
    <source>
        <dbReference type="PIRSR" id="PIRSR037031-50"/>
    </source>
</evidence>
<accession>A0A9D2ILH1</accession>
<keyword evidence="2" id="KW-0676">Redox-active center</keyword>
<dbReference type="PANTHER" id="PTHR36450:SF1">
    <property type="entry name" value="THIOREDOXIN"/>
    <property type="match status" value="1"/>
</dbReference>
<protein>
    <submittedName>
        <fullName evidence="4">TM0996/MTH895 family glutaredoxin-like protein</fullName>
    </submittedName>
</protein>
<dbReference type="Gene3D" id="3.40.30.10">
    <property type="entry name" value="Glutaredoxin"/>
    <property type="match status" value="1"/>
</dbReference>
<comment type="caution">
    <text evidence="4">The sequence shown here is derived from an EMBL/GenBank/DDBJ whole genome shotgun (WGS) entry which is preliminary data.</text>
</comment>
<feature type="active site" description="Nucleophile" evidence="1">
    <location>
        <position position="10"/>
    </location>
</feature>
<dbReference type="InterPro" id="IPR012336">
    <property type="entry name" value="Thioredoxin-like_fold"/>
</dbReference>
<dbReference type="AlphaFoldDB" id="A0A9D2ILH1"/>
<dbReference type="InterPro" id="IPR005243">
    <property type="entry name" value="THIRX-like_proc"/>
</dbReference>
<dbReference type="NCBIfam" id="TIGR00412">
    <property type="entry name" value="redox_disulf_2"/>
    <property type="match status" value="1"/>
</dbReference>
<evidence type="ECO:0000259" key="3">
    <source>
        <dbReference type="Pfam" id="PF13192"/>
    </source>
</evidence>
<dbReference type="PANTHER" id="PTHR36450">
    <property type="entry name" value="THIOREDOXIN"/>
    <property type="match status" value="1"/>
</dbReference>
<name>A0A9D2ILH1_9BACT</name>
<sequence>MEIKVLGAGCAKCKTTYDLIQKVIDEHHLDVTLTKVEDIMEMLQYNIMATPAIVIDGVVRLKGYVPSTAEIEKLLGL</sequence>
<dbReference type="Pfam" id="PF13192">
    <property type="entry name" value="Thioredoxin_3"/>
    <property type="match status" value="1"/>
</dbReference>
<reference evidence="4" key="2">
    <citation type="submission" date="2021-04" db="EMBL/GenBank/DDBJ databases">
        <authorList>
            <person name="Gilroy R."/>
        </authorList>
    </citation>
    <scope>NUCLEOTIDE SEQUENCE</scope>
    <source>
        <strain evidence="4">ChiHjej11B10-19426</strain>
    </source>
</reference>
<feature type="active site" description="Nucleophile" evidence="1">
    <location>
        <position position="13"/>
    </location>
</feature>
<evidence type="ECO:0000313" key="4">
    <source>
        <dbReference type="EMBL" id="HIZ15241.1"/>
    </source>
</evidence>
<gene>
    <name evidence="4" type="ORF">H9816_04965</name>
</gene>
<reference evidence="4" key="1">
    <citation type="journal article" date="2021" name="PeerJ">
        <title>Extensive microbial diversity within the chicken gut microbiome revealed by metagenomics and culture.</title>
        <authorList>
            <person name="Gilroy R."/>
            <person name="Ravi A."/>
            <person name="Getino M."/>
            <person name="Pursley I."/>
            <person name="Horton D.L."/>
            <person name="Alikhan N.F."/>
            <person name="Baker D."/>
            <person name="Gharbi K."/>
            <person name="Hall N."/>
            <person name="Watson M."/>
            <person name="Adriaenssens E.M."/>
            <person name="Foster-Nyarko E."/>
            <person name="Jarju S."/>
            <person name="Secka A."/>
            <person name="Antonio M."/>
            <person name="Oren A."/>
            <person name="Chaudhuri R.R."/>
            <person name="La Ragione R."/>
            <person name="Hildebrand F."/>
            <person name="Pallen M.J."/>
        </authorList>
    </citation>
    <scope>NUCLEOTIDE SEQUENCE</scope>
    <source>
        <strain evidence="4">ChiHjej11B10-19426</strain>
    </source>
</reference>
<keyword evidence="2" id="KW-1015">Disulfide bond</keyword>
<evidence type="ECO:0000256" key="2">
    <source>
        <dbReference type="PIRSR" id="PIRSR037031-51"/>
    </source>
</evidence>
<dbReference type="PIRSF" id="PIRSF037031">
    <property type="entry name" value="Redox_disulphide_2"/>
    <property type="match status" value="1"/>
</dbReference>